<name>A0ABV7UBL7_9HYPH</name>
<comment type="caution">
    <text evidence="2">The sequence shown here is derived from an EMBL/GenBank/DDBJ whole genome shotgun (WGS) entry which is preliminary data.</text>
</comment>
<feature type="domain" description="General stress protein FMN-binding split barrel" evidence="1">
    <location>
        <begin position="15"/>
        <end position="107"/>
    </location>
</feature>
<evidence type="ECO:0000313" key="3">
    <source>
        <dbReference type="Proteomes" id="UP001595704"/>
    </source>
</evidence>
<organism evidence="2 3">
    <name type="scientific">Camelimonas fluminis</name>
    <dbReference type="NCBI Taxonomy" id="1576911"/>
    <lineage>
        <taxon>Bacteria</taxon>
        <taxon>Pseudomonadati</taxon>
        <taxon>Pseudomonadota</taxon>
        <taxon>Alphaproteobacteria</taxon>
        <taxon>Hyphomicrobiales</taxon>
        <taxon>Chelatococcaceae</taxon>
        <taxon>Camelimonas</taxon>
    </lineage>
</organism>
<dbReference type="Pfam" id="PF16242">
    <property type="entry name" value="Pyrid_ox_like"/>
    <property type="match status" value="1"/>
</dbReference>
<proteinExistence type="predicted"/>
<dbReference type="PANTHER" id="PTHR34818:SF1">
    <property type="entry name" value="PROTEIN BLI-3"/>
    <property type="match status" value="1"/>
</dbReference>
<dbReference type="RefSeq" id="WP_191321412.1">
    <property type="nucleotide sequence ID" value="NZ_JBHRYC010000017.1"/>
</dbReference>
<evidence type="ECO:0000313" key="2">
    <source>
        <dbReference type="EMBL" id="MFC3636040.1"/>
    </source>
</evidence>
<dbReference type="PANTHER" id="PTHR34818">
    <property type="entry name" value="PROTEIN BLI-3"/>
    <property type="match status" value="1"/>
</dbReference>
<accession>A0ABV7UBL7</accession>
<keyword evidence="3" id="KW-1185">Reference proteome</keyword>
<dbReference type="EMBL" id="JBHRYC010000017">
    <property type="protein sequence ID" value="MFC3636040.1"/>
    <property type="molecule type" value="Genomic_DNA"/>
</dbReference>
<gene>
    <name evidence="2" type="ORF">ACFONL_01370</name>
</gene>
<dbReference type="InterPro" id="IPR012349">
    <property type="entry name" value="Split_barrel_FMN-bd"/>
</dbReference>
<evidence type="ECO:0000259" key="1">
    <source>
        <dbReference type="Pfam" id="PF16242"/>
    </source>
</evidence>
<dbReference type="InterPro" id="IPR038725">
    <property type="entry name" value="YdaG_split_barrel_FMN-bd"/>
</dbReference>
<protein>
    <submittedName>
        <fullName evidence="2">Pyridoxamine 5'-phosphate oxidase family protein</fullName>
    </submittedName>
</protein>
<reference evidence="3" key="1">
    <citation type="journal article" date="2019" name="Int. J. Syst. Evol. Microbiol.">
        <title>The Global Catalogue of Microorganisms (GCM) 10K type strain sequencing project: providing services to taxonomists for standard genome sequencing and annotation.</title>
        <authorList>
            <consortium name="The Broad Institute Genomics Platform"/>
            <consortium name="The Broad Institute Genome Sequencing Center for Infectious Disease"/>
            <person name="Wu L."/>
            <person name="Ma J."/>
        </authorList>
    </citation>
    <scope>NUCLEOTIDE SEQUENCE [LARGE SCALE GENOMIC DNA]</scope>
    <source>
        <strain evidence="3">KCTC 42282</strain>
    </source>
</reference>
<sequence>MSVRFRADLVLPPNSEISAYPTVSLAWADNSSYHYAVISGQAAVTDDRAKIAGLWSDMDKAWWEDQTDPSIRLITVTPERGEIWDSPGRLVSAAKMLVAAVTGSTPDMGANAEVKL</sequence>
<dbReference type="InterPro" id="IPR052917">
    <property type="entry name" value="Stress-Dev_Protein"/>
</dbReference>
<dbReference type="SUPFAM" id="SSF50475">
    <property type="entry name" value="FMN-binding split barrel"/>
    <property type="match status" value="1"/>
</dbReference>
<dbReference type="Proteomes" id="UP001595704">
    <property type="component" value="Unassembled WGS sequence"/>
</dbReference>
<dbReference type="Gene3D" id="2.30.110.10">
    <property type="entry name" value="Electron Transport, Fmn-binding Protein, Chain A"/>
    <property type="match status" value="1"/>
</dbReference>